<comment type="caution">
    <text evidence="1">The sequence shown here is derived from an EMBL/GenBank/DDBJ whole genome shotgun (WGS) entry which is preliminary data.</text>
</comment>
<keyword evidence="2" id="KW-1185">Reference proteome</keyword>
<protein>
    <recommendedName>
        <fullName evidence="3">N-acetyltransferase domain-containing protein</fullName>
    </recommendedName>
</protein>
<evidence type="ECO:0000313" key="1">
    <source>
        <dbReference type="EMBL" id="TQL90940.1"/>
    </source>
</evidence>
<reference evidence="1 2" key="1">
    <citation type="submission" date="2019-06" db="EMBL/GenBank/DDBJ databases">
        <title>Sequencing the genomes of 1000 actinobacteria strains.</title>
        <authorList>
            <person name="Klenk H.-P."/>
        </authorList>
    </citation>
    <scope>NUCLEOTIDE SEQUENCE [LARGE SCALE GENOMIC DNA]</scope>
    <source>
        <strain evidence="1 2">DSM 102200</strain>
    </source>
</reference>
<dbReference type="Proteomes" id="UP000316096">
    <property type="component" value="Unassembled WGS sequence"/>
</dbReference>
<organism evidence="1 2">
    <name type="scientific">Actinoallomurus bryophytorum</name>
    <dbReference type="NCBI Taxonomy" id="1490222"/>
    <lineage>
        <taxon>Bacteria</taxon>
        <taxon>Bacillati</taxon>
        <taxon>Actinomycetota</taxon>
        <taxon>Actinomycetes</taxon>
        <taxon>Streptosporangiales</taxon>
        <taxon>Thermomonosporaceae</taxon>
        <taxon>Actinoallomurus</taxon>
    </lineage>
</organism>
<evidence type="ECO:0008006" key="3">
    <source>
        <dbReference type="Google" id="ProtNLM"/>
    </source>
</evidence>
<sequence>MTGRSPQTGAFRDVIKVDHGPVDLLQRFFAWADSETRRRGVVVSFARLEELLNVNSANAATWRSLVPIFRPELGGITTETGFALLGRNAAGDVVAAQAARFYDWRTTNLRTQAASLKMFYADPESARGRGDMCEITAPIADRISGRVAFSGGGWYRPDYRGKGLGRIIPRISRAWAFARWRTDFTISMMEGAVLDGGFAERVGYTNVEPDAIRFRASPTGAARCALVWMESKQMLADLEAISS</sequence>
<proteinExistence type="predicted"/>
<dbReference type="AlphaFoldDB" id="A0A543C1I7"/>
<name>A0A543C1I7_9ACTN</name>
<dbReference type="OrthoDB" id="8068570at2"/>
<dbReference type="EMBL" id="VFOZ01000002">
    <property type="protein sequence ID" value="TQL90940.1"/>
    <property type="molecule type" value="Genomic_DNA"/>
</dbReference>
<evidence type="ECO:0000313" key="2">
    <source>
        <dbReference type="Proteomes" id="UP000316096"/>
    </source>
</evidence>
<dbReference type="RefSeq" id="WP_141962899.1">
    <property type="nucleotide sequence ID" value="NZ_VFOZ01000002.1"/>
</dbReference>
<accession>A0A543C1I7</accession>
<gene>
    <name evidence="1" type="ORF">FB559_8259</name>
</gene>